<protein>
    <submittedName>
        <fullName evidence="1">Uncharacterized protein</fullName>
    </submittedName>
</protein>
<sequence>EDFEICIRSIRLGIPIKAYLVHIIELIHHHQ</sequence>
<evidence type="ECO:0000313" key="1">
    <source>
        <dbReference type="EMBL" id="GAJ20389.1"/>
    </source>
</evidence>
<comment type="caution">
    <text evidence="1">The sequence shown here is derived from an EMBL/GenBank/DDBJ whole genome shotgun (WGS) entry which is preliminary data.</text>
</comment>
<dbReference type="EMBL" id="BARW01043506">
    <property type="protein sequence ID" value="GAJ20389.1"/>
    <property type="molecule type" value="Genomic_DNA"/>
</dbReference>
<dbReference type="AlphaFoldDB" id="X1USD9"/>
<proteinExistence type="predicted"/>
<feature type="non-terminal residue" evidence="1">
    <location>
        <position position="1"/>
    </location>
</feature>
<feature type="non-terminal residue" evidence="1">
    <location>
        <position position="31"/>
    </location>
</feature>
<organism evidence="1">
    <name type="scientific">marine sediment metagenome</name>
    <dbReference type="NCBI Taxonomy" id="412755"/>
    <lineage>
        <taxon>unclassified sequences</taxon>
        <taxon>metagenomes</taxon>
        <taxon>ecological metagenomes</taxon>
    </lineage>
</organism>
<accession>X1USD9</accession>
<gene>
    <name evidence="1" type="ORF">S12H4_63663</name>
</gene>
<reference evidence="1" key="1">
    <citation type="journal article" date="2014" name="Front. Microbiol.">
        <title>High frequency of phylogenetically diverse reductive dehalogenase-homologous genes in deep subseafloor sedimentary metagenomes.</title>
        <authorList>
            <person name="Kawai M."/>
            <person name="Futagami T."/>
            <person name="Toyoda A."/>
            <person name="Takaki Y."/>
            <person name="Nishi S."/>
            <person name="Hori S."/>
            <person name="Arai W."/>
            <person name="Tsubouchi T."/>
            <person name="Morono Y."/>
            <person name="Uchiyama I."/>
            <person name="Ito T."/>
            <person name="Fujiyama A."/>
            <person name="Inagaki F."/>
            <person name="Takami H."/>
        </authorList>
    </citation>
    <scope>NUCLEOTIDE SEQUENCE</scope>
    <source>
        <strain evidence="1">Expedition CK06-06</strain>
    </source>
</reference>
<name>X1USD9_9ZZZZ</name>